<keyword evidence="2" id="KW-1185">Reference proteome</keyword>
<proteinExistence type="predicted"/>
<organism evidence="1 2">
    <name type="scientific">Hyphomonas hirschiana VP5</name>
    <dbReference type="NCBI Taxonomy" id="1280951"/>
    <lineage>
        <taxon>Bacteria</taxon>
        <taxon>Pseudomonadati</taxon>
        <taxon>Pseudomonadota</taxon>
        <taxon>Alphaproteobacteria</taxon>
        <taxon>Hyphomonadales</taxon>
        <taxon>Hyphomonadaceae</taxon>
        <taxon>Hyphomonas</taxon>
    </lineage>
</organism>
<evidence type="ECO:0000313" key="2">
    <source>
        <dbReference type="Proteomes" id="UP000025061"/>
    </source>
</evidence>
<comment type="caution">
    <text evidence="1">The sequence shown here is derived from an EMBL/GenBank/DDBJ whole genome shotgun (WGS) entry which is preliminary data.</text>
</comment>
<dbReference type="Proteomes" id="UP000025061">
    <property type="component" value="Unassembled WGS sequence"/>
</dbReference>
<evidence type="ECO:0000313" key="1">
    <source>
        <dbReference type="EMBL" id="KCZ87567.1"/>
    </source>
</evidence>
<dbReference type="PROSITE" id="PS51257">
    <property type="entry name" value="PROKAR_LIPOPROTEIN"/>
    <property type="match status" value="1"/>
</dbReference>
<accession>A0A059FAE6</accession>
<reference evidence="1 2" key="1">
    <citation type="submission" date="2013-04" db="EMBL/GenBank/DDBJ databases">
        <title>Hyphomonas hirschiana VP5 Genome Sequencing.</title>
        <authorList>
            <person name="Lai Q."/>
            <person name="Shao Z."/>
        </authorList>
    </citation>
    <scope>NUCLEOTIDE SEQUENCE [LARGE SCALE GENOMIC DNA]</scope>
    <source>
        <strain evidence="1 2">VP5</strain>
    </source>
</reference>
<dbReference type="AlphaFoldDB" id="A0A059FAE6"/>
<sequence length="50" mass="4607">MRSKLFGAGAAKVIALALLTFTAPVWLAACGGGGGGGGSGGTAISPPPPP</sequence>
<gene>
    <name evidence="1" type="ORF">HHI_15998</name>
</gene>
<protein>
    <submittedName>
        <fullName evidence="1">Peptidase family protein</fullName>
    </submittedName>
</protein>
<feature type="non-terminal residue" evidence="1">
    <location>
        <position position="50"/>
    </location>
</feature>
<name>A0A059FAE6_9PROT</name>
<dbReference type="EMBL" id="ARYI01000018">
    <property type="protein sequence ID" value="KCZ87567.1"/>
    <property type="molecule type" value="Genomic_DNA"/>
</dbReference>